<protein>
    <submittedName>
        <fullName evidence="3">ANK_REP_REGION domain-containing protein</fullName>
    </submittedName>
</protein>
<sequence length="535" mass="59028">SKLILAICASAAGLSQGRSSRPACPDSSDEERTYGENACLRRGVSTIMSSILRARAANEWPVLLQDHRRQHRHRAWSKEAPKAFVEIFYNFMHGKVTIDDTLFHRVRVKDFIVQRQELSMNRFPDLARAKEQLELRRRVATGETAVLKQQERVRGRQICFGYITVKRLPKSEAKSHQKIWRCCHLATKLKKLKTRSGTRRLAKLKLAGGQNAPSSAKTAAPTISPSQRSPCRPTEPVQTRDDDDKPSSMIRLKRRRHPGTKSSALTEQREAATLKMFAKFAARLAKNDGEEDDDDDKGRDDDAPCWTRPTLATAVSAGSLRSSEDPGARIDANKAVDESGPRRNSALELVPRAQKQAAAAEATTDWCCRARIVVGVGGWVVVRLWVAVVAADSCDASLGLFAAVGKAQLVACQNCRSLRKGNRPGLWLIPTKLRAILRCLGDGCLAAVVVSPGCRQRSLALSRRTGFVSRCAPRAFGFMSGGISPCDRTCWLTCPPPRLRCVWPTLLNSPSNPAMSLGTNPDFARLSNWLVCCSH</sequence>
<keyword evidence="2" id="KW-1185">Reference proteome</keyword>
<dbReference type="WBParaSite" id="maker-unitig_32017-snap-gene-0.2-mRNA-1">
    <property type="protein sequence ID" value="maker-unitig_32017-snap-gene-0.2-mRNA-1"/>
    <property type="gene ID" value="maker-unitig_32017-snap-gene-0.2"/>
</dbReference>
<organism evidence="2 3">
    <name type="scientific">Macrostomum lignano</name>
    <dbReference type="NCBI Taxonomy" id="282301"/>
    <lineage>
        <taxon>Eukaryota</taxon>
        <taxon>Metazoa</taxon>
        <taxon>Spiralia</taxon>
        <taxon>Lophotrochozoa</taxon>
        <taxon>Platyhelminthes</taxon>
        <taxon>Rhabditophora</taxon>
        <taxon>Macrostomorpha</taxon>
        <taxon>Macrostomida</taxon>
        <taxon>Macrostomidae</taxon>
        <taxon>Macrostomum</taxon>
    </lineage>
</organism>
<feature type="region of interest" description="Disordered" evidence="1">
    <location>
        <begin position="205"/>
        <end position="267"/>
    </location>
</feature>
<feature type="compositionally biased region" description="Polar residues" evidence="1">
    <location>
        <begin position="211"/>
        <end position="229"/>
    </location>
</feature>
<evidence type="ECO:0000313" key="2">
    <source>
        <dbReference type="Proteomes" id="UP000095280"/>
    </source>
</evidence>
<name>A0A1I8FGF2_9PLAT</name>
<proteinExistence type="predicted"/>
<feature type="region of interest" description="Disordered" evidence="1">
    <location>
        <begin position="285"/>
        <end position="344"/>
    </location>
</feature>
<feature type="compositionally biased region" description="Basic and acidic residues" evidence="1">
    <location>
        <begin position="322"/>
        <end position="341"/>
    </location>
</feature>
<reference evidence="3" key="1">
    <citation type="submission" date="2016-11" db="UniProtKB">
        <authorList>
            <consortium name="WormBaseParasite"/>
        </authorList>
    </citation>
    <scope>IDENTIFICATION</scope>
</reference>
<dbReference type="AlphaFoldDB" id="A0A1I8FGF2"/>
<evidence type="ECO:0000256" key="1">
    <source>
        <dbReference type="SAM" id="MobiDB-lite"/>
    </source>
</evidence>
<accession>A0A1I8FGF2</accession>
<dbReference type="Proteomes" id="UP000095280">
    <property type="component" value="Unplaced"/>
</dbReference>
<evidence type="ECO:0000313" key="3">
    <source>
        <dbReference type="WBParaSite" id="maker-unitig_32017-snap-gene-0.2-mRNA-1"/>
    </source>
</evidence>